<evidence type="ECO:0000259" key="11">
    <source>
        <dbReference type="PROSITE" id="PS50172"/>
    </source>
</evidence>
<dbReference type="SUPFAM" id="SSF47781">
    <property type="entry name" value="RuvA domain 2-like"/>
    <property type="match status" value="1"/>
</dbReference>
<dbReference type="SUPFAM" id="SSF50249">
    <property type="entry name" value="Nucleic acid-binding proteins"/>
    <property type="match status" value="1"/>
</dbReference>
<dbReference type="Pfam" id="PF01653">
    <property type="entry name" value="DNA_ligase_aden"/>
    <property type="match status" value="1"/>
</dbReference>
<dbReference type="SMART" id="SM00292">
    <property type="entry name" value="BRCT"/>
    <property type="match status" value="1"/>
</dbReference>
<evidence type="ECO:0000313" key="13">
    <source>
        <dbReference type="Proteomes" id="UP000285201"/>
    </source>
</evidence>
<dbReference type="Gene3D" id="1.10.150.20">
    <property type="entry name" value="5' to 3' exonuclease, C-terminal subdomain"/>
    <property type="match status" value="2"/>
</dbReference>
<dbReference type="GO" id="GO:0006260">
    <property type="term" value="P:DNA replication"/>
    <property type="evidence" value="ECO:0007669"/>
    <property type="project" value="UniProtKB-KW"/>
</dbReference>
<dbReference type="SMART" id="SM00532">
    <property type="entry name" value="LIGANc"/>
    <property type="match status" value="1"/>
</dbReference>
<dbReference type="EMBL" id="QROY01000002">
    <property type="protein sequence ID" value="RHL71025.1"/>
    <property type="molecule type" value="Genomic_DNA"/>
</dbReference>
<evidence type="ECO:0000256" key="5">
    <source>
        <dbReference type="ARBA" id="ARBA00022833"/>
    </source>
</evidence>
<keyword evidence="10" id="KW-0460">Magnesium</keyword>
<dbReference type="RefSeq" id="WP_118370336.1">
    <property type="nucleotide sequence ID" value="NZ_QROY01000002.1"/>
</dbReference>
<comment type="function">
    <text evidence="10">DNA ligase that catalyzes the formation of phosphodiester linkages between 5'-phosphoryl and 3'-hydroxyl groups in double-stranded DNA using NAD as a coenzyme and as the energy source for the reaction. It is essential for DNA replication and repair of damaged DNA.</text>
</comment>
<dbReference type="Proteomes" id="UP000285201">
    <property type="component" value="Unassembled WGS sequence"/>
</dbReference>
<organism evidence="12 13">
    <name type="scientific">Lachnospira eligens</name>
    <dbReference type="NCBI Taxonomy" id="39485"/>
    <lineage>
        <taxon>Bacteria</taxon>
        <taxon>Bacillati</taxon>
        <taxon>Bacillota</taxon>
        <taxon>Clostridia</taxon>
        <taxon>Lachnospirales</taxon>
        <taxon>Lachnospiraceae</taxon>
        <taxon>Lachnospira</taxon>
    </lineage>
</organism>
<evidence type="ECO:0000256" key="7">
    <source>
        <dbReference type="ARBA" id="ARBA00023204"/>
    </source>
</evidence>
<keyword evidence="6 10" id="KW-0520">NAD</keyword>
<dbReference type="Gene3D" id="2.40.50.140">
    <property type="entry name" value="Nucleic acid-binding proteins"/>
    <property type="match status" value="1"/>
</dbReference>
<evidence type="ECO:0000256" key="1">
    <source>
        <dbReference type="ARBA" id="ARBA00022598"/>
    </source>
</evidence>
<keyword evidence="8 10" id="KW-0464">Manganese</keyword>
<dbReference type="InterPro" id="IPR004150">
    <property type="entry name" value="NAD_DNA_ligase_OB"/>
</dbReference>
<feature type="binding site" evidence="10">
    <location>
        <begin position="78"/>
        <end position="79"/>
    </location>
    <ligand>
        <name>NAD(+)</name>
        <dbReference type="ChEBI" id="CHEBI:57540"/>
    </ligand>
</feature>
<dbReference type="EC" id="6.5.1.2" evidence="10"/>
<comment type="catalytic activity">
    <reaction evidence="9 10">
        <text>NAD(+) + (deoxyribonucleotide)n-3'-hydroxyl + 5'-phospho-(deoxyribonucleotide)m = (deoxyribonucleotide)n+m + AMP + beta-nicotinamide D-nucleotide.</text>
        <dbReference type="EC" id="6.5.1.2"/>
    </reaction>
</comment>
<evidence type="ECO:0000256" key="2">
    <source>
        <dbReference type="ARBA" id="ARBA00022705"/>
    </source>
</evidence>
<comment type="cofactor">
    <cofactor evidence="10">
        <name>Mg(2+)</name>
        <dbReference type="ChEBI" id="CHEBI:18420"/>
    </cofactor>
    <cofactor evidence="10">
        <name>Mn(2+)</name>
        <dbReference type="ChEBI" id="CHEBI:29035"/>
    </cofactor>
</comment>
<comment type="caution">
    <text evidence="12">The sequence shown here is derived from an EMBL/GenBank/DDBJ whole genome shotgun (WGS) entry which is preliminary data.</text>
</comment>
<dbReference type="InterPro" id="IPR013839">
    <property type="entry name" value="DNAligase_adenylation"/>
</dbReference>
<reference evidence="12 13" key="1">
    <citation type="submission" date="2018-08" db="EMBL/GenBank/DDBJ databases">
        <title>A genome reference for cultivated species of the human gut microbiota.</title>
        <authorList>
            <person name="Zou Y."/>
            <person name="Xue W."/>
            <person name="Luo G."/>
        </authorList>
    </citation>
    <scope>NUCLEOTIDE SEQUENCE [LARGE SCALE GENOMIC DNA]</scope>
    <source>
        <strain evidence="12 13">AF36-7BH</strain>
    </source>
</reference>
<feature type="binding site" evidence="10">
    <location>
        <position position="123"/>
    </location>
    <ligand>
        <name>NAD(+)</name>
        <dbReference type="ChEBI" id="CHEBI:57540"/>
    </ligand>
</feature>
<dbReference type="GO" id="GO:0046872">
    <property type="term" value="F:metal ion binding"/>
    <property type="evidence" value="ECO:0007669"/>
    <property type="project" value="UniProtKB-KW"/>
</dbReference>
<comment type="similarity">
    <text evidence="10">Belongs to the NAD-dependent DNA ligase family. LigA subfamily.</text>
</comment>
<dbReference type="NCBIfam" id="TIGR00575">
    <property type="entry name" value="dnlj"/>
    <property type="match status" value="1"/>
</dbReference>
<feature type="domain" description="BRCT" evidence="11">
    <location>
        <begin position="578"/>
        <end position="659"/>
    </location>
</feature>
<dbReference type="Gene3D" id="3.30.470.30">
    <property type="entry name" value="DNA ligase/mRNA capping enzyme"/>
    <property type="match status" value="1"/>
</dbReference>
<feature type="binding site" evidence="10">
    <location>
        <position position="385"/>
    </location>
    <ligand>
        <name>Zn(2+)</name>
        <dbReference type="ChEBI" id="CHEBI:29105"/>
    </ligand>
</feature>
<dbReference type="AlphaFoldDB" id="A0A415ME28"/>
<dbReference type="InterPro" id="IPR036420">
    <property type="entry name" value="BRCT_dom_sf"/>
</dbReference>
<keyword evidence="1 10" id="KW-0436">Ligase</keyword>
<feature type="binding site" evidence="10">
    <location>
        <position position="104"/>
    </location>
    <ligand>
        <name>NAD(+)</name>
        <dbReference type="ChEBI" id="CHEBI:57540"/>
    </ligand>
</feature>
<feature type="binding site" evidence="10">
    <location>
        <position position="296"/>
    </location>
    <ligand>
        <name>NAD(+)</name>
        <dbReference type="ChEBI" id="CHEBI:57540"/>
    </ligand>
</feature>
<evidence type="ECO:0000256" key="3">
    <source>
        <dbReference type="ARBA" id="ARBA00022723"/>
    </source>
</evidence>
<dbReference type="NCBIfam" id="NF005932">
    <property type="entry name" value="PRK07956.1"/>
    <property type="match status" value="1"/>
</dbReference>
<keyword evidence="5 10" id="KW-0862">Zinc</keyword>
<name>A0A415ME28_9FIRM</name>
<dbReference type="SUPFAM" id="SSF56091">
    <property type="entry name" value="DNA ligase/mRNA capping enzyme, catalytic domain"/>
    <property type="match status" value="1"/>
</dbReference>
<dbReference type="CDD" id="cd17748">
    <property type="entry name" value="BRCT_DNA_ligase_like"/>
    <property type="match status" value="1"/>
</dbReference>
<dbReference type="PIRSF" id="PIRSF001604">
    <property type="entry name" value="LigA"/>
    <property type="match status" value="1"/>
</dbReference>
<dbReference type="SUPFAM" id="SSF52113">
    <property type="entry name" value="BRCT domain"/>
    <property type="match status" value="1"/>
</dbReference>
<dbReference type="GO" id="GO:0006281">
    <property type="term" value="P:DNA repair"/>
    <property type="evidence" value="ECO:0007669"/>
    <property type="project" value="UniProtKB-KW"/>
</dbReference>
<protein>
    <recommendedName>
        <fullName evidence="10">DNA ligase</fullName>
        <ecNumber evidence="10">6.5.1.2</ecNumber>
    </recommendedName>
    <alternativeName>
        <fullName evidence="10">Polydeoxyribonucleotide synthase [NAD(+)]</fullName>
    </alternativeName>
</protein>
<evidence type="ECO:0000256" key="4">
    <source>
        <dbReference type="ARBA" id="ARBA00022763"/>
    </source>
</evidence>
<proteinExistence type="inferred from homology"/>
<keyword evidence="3 10" id="KW-0479">Metal-binding</keyword>
<dbReference type="PROSITE" id="PS50172">
    <property type="entry name" value="BRCT"/>
    <property type="match status" value="1"/>
</dbReference>
<evidence type="ECO:0000313" key="12">
    <source>
        <dbReference type="EMBL" id="RHL71025.1"/>
    </source>
</evidence>
<feature type="binding site" evidence="10">
    <location>
        <position position="410"/>
    </location>
    <ligand>
        <name>Zn(2+)</name>
        <dbReference type="ChEBI" id="CHEBI:29105"/>
    </ligand>
</feature>
<dbReference type="InterPro" id="IPR001679">
    <property type="entry name" value="DNA_ligase"/>
</dbReference>
<evidence type="ECO:0000256" key="9">
    <source>
        <dbReference type="ARBA" id="ARBA00034005"/>
    </source>
</evidence>
<dbReference type="GO" id="GO:0003911">
    <property type="term" value="F:DNA ligase (NAD+) activity"/>
    <property type="evidence" value="ECO:0007669"/>
    <property type="project" value="UniProtKB-UniRule"/>
</dbReference>
<feature type="binding site" evidence="10">
    <location>
        <position position="388"/>
    </location>
    <ligand>
        <name>Zn(2+)</name>
        <dbReference type="ChEBI" id="CHEBI:29105"/>
    </ligand>
</feature>
<accession>A0A415ME28</accession>
<evidence type="ECO:0000256" key="6">
    <source>
        <dbReference type="ARBA" id="ARBA00023027"/>
    </source>
</evidence>
<keyword evidence="7 10" id="KW-0234">DNA repair</keyword>
<feature type="binding site" evidence="10">
    <location>
        <position position="157"/>
    </location>
    <ligand>
        <name>NAD(+)</name>
        <dbReference type="ChEBI" id="CHEBI:57540"/>
    </ligand>
</feature>
<dbReference type="Pfam" id="PF00533">
    <property type="entry name" value="BRCT"/>
    <property type="match status" value="1"/>
</dbReference>
<keyword evidence="2 10" id="KW-0235">DNA replication</keyword>
<dbReference type="Gene3D" id="1.10.287.610">
    <property type="entry name" value="Helix hairpin bin"/>
    <property type="match status" value="1"/>
</dbReference>
<dbReference type="InterPro" id="IPR013840">
    <property type="entry name" value="DNAligase_N"/>
</dbReference>
<dbReference type="InterPro" id="IPR010994">
    <property type="entry name" value="RuvA_2-like"/>
</dbReference>
<keyword evidence="4 10" id="KW-0227">DNA damage</keyword>
<gene>
    <name evidence="10" type="primary">ligA</name>
    <name evidence="12" type="ORF">DW007_02460</name>
</gene>
<comment type="caution">
    <text evidence="10">Lacks conserved residue(s) required for the propagation of feature annotation.</text>
</comment>
<dbReference type="HAMAP" id="MF_01588">
    <property type="entry name" value="DNA_ligase_A"/>
    <property type="match status" value="1"/>
</dbReference>
<dbReference type="Pfam" id="PF03120">
    <property type="entry name" value="OB_DNA_ligase"/>
    <property type="match status" value="1"/>
</dbReference>
<evidence type="ECO:0000256" key="8">
    <source>
        <dbReference type="ARBA" id="ARBA00023211"/>
    </source>
</evidence>
<sequence length="659" mass="74738">MDKLERIKQLIKDLNNASYAYYNQVPIMPDYEWDKMYDELINLEEETGIVLFNSPTHNVGYSISDELKEVKHNHPMLSLDKTKSVDELIEFLGDKNGFLSVKCDGLTTSLHYINGKLIGAETRGNGVKGTECLQNVLTMKNVPREIPYKDELIIDGETIIGWDTFREINDKLPEDKKYKHPRNLVSGSLQLLNSKEAASRNMRFVAWRVIKGFEHKSVFFDLKRAESNGFEIVPMWSYSNNSSDKENLSKMLEDLRYEADFHNIPYDGAVMAVDDYKIAESMGRTDKYFRHSKAYKYEDELFETVLTDIEWNTSKTGLINPVAIFEPVDLNGAITTRATLHNVTYIKDMMLGIGDRIRVYRSNMVIPKVHDSIDKSGNFNIPDKCPICGQPTRIIKENDSEVLICENPDCKGKLLGRLVHAASRNALDIENLSESTIEKFINLGWLNSIQDMYHLSDHENEMKTLDGFGKKSVEKLLNSIEKSRKTTLDRFLFSLSVPLLGKSASQDIAENCTIENTSSIGNFMQIMITDGAEHFRSISGIGDSLINSLNSYFNIHCSEIFELSKEFKFESPNIVLDEIPNTLQGKTFVVTGSVHHYKNRDELKADIVTHGGTVVGSVSSKTSYLINNDINSASSKNQKAKSLNIPIISEEEFLQMIIK</sequence>
<dbReference type="Gene3D" id="3.40.50.10190">
    <property type="entry name" value="BRCT domain"/>
    <property type="match status" value="1"/>
</dbReference>
<evidence type="ECO:0000256" key="10">
    <source>
        <dbReference type="HAMAP-Rule" id="MF_01588"/>
    </source>
</evidence>
<dbReference type="InterPro" id="IPR001357">
    <property type="entry name" value="BRCT_dom"/>
</dbReference>
<dbReference type="InterPro" id="IPR012340">
    <property type="entry name" value="NA-bd_OB-fold"/>
</dbReference>